<evidence type="ECO:0000256" key="3">
    <source>
        <dbReference type="ARBA" id="ARBA00018111"/>
    </source>
</evidence>
<keyword evidence="4 5" id="KW-0963">Cytoplasm</keyword>
<gene>
    <name evidence="5" type="primary">recX</name>
    <name evidence="9" type="ORF">C8D76_11541</name>
</gene>
<proteinExistence type="inferred from homology"/>
<sequence length="160" mass="19096">MPNAMTHTSYSALALGYVVNLLSRREYSEYEIRCKMQEKAFTEEDIENTLAYCQQKNWQSDRRFCENYLNSRTQRGYGLSRIKQELRQLKGIQSELIDDVLMECEIDWSEIAHSVLRKKFPDYQQKQDPKSKQKIWRYMMSHGFHSDDFADFIGSGEDFY</sequence>
<dbReference type="GO" id="GO:0005737">
    <property type="term" value="C:cytoplasm"/>
    <property type="evidence" value="ECO:0007669"/>
    <property type="project" value="UniProtKB-SubCell"/>
</dbReference>
<accession>A0A2U0SLB8</accession>
<dbReference type="PANTHER" id="PTHR33602:SF1">
    <property type="entry name" value="REGULATORY PROTEIN RECX FAMILY PROTEIN"/>
    <property type="match status" value="1"/>
</dbReference>
<dbReference type="NCBIfam" id="NF001057">
    <property type="entry name" value="PRK00117.3-3"/>
    <property type="match status" value="1"/>
</dbReference>
<evidence type="ECO:0000259" key="6">
    <source>
        <dbReference type="Pfam" id="PF02631"/>
    </source>
</evidence>
<keyword evidence="10" id="KW-1185">Reference proteome</keyword>
<dbReference type="Gene3D" id="1.10.10.10">
    <property type="entry name" value="Winged helix-like DNA-binding domain superfamily/Winged helix DNA-binding domain"/>
    <property type="match status" value="3"/>
</dbReference>
<comment type="subcellular location">
    <subcellularLocation>
        <location evidence="1 5">Cytoplasm</location>
    </subcellularLocation>
</comment>
<dbReference type="AlphaFoldDB" id="A0A2U0SLB8"/>
<evidence type="ECO:0000313" key="10">
    <source>
        <dbReference type="Proteomes" id="UP000245909"/>
    </source>
</evidence>
<evidence type="ECO:0000256" key="4">
    <source>
        <dbReference type="ARBA" id="ARBA00022490"/>
    </source>
</evidence>
<dbReference type="EMBL" id="QENU01000015">
    <property type="protein sequence ID" value="PVX32138.1"/>
    <property type="molecule type" value="Genomic_DNA"/>
</dbReference>
<evidence type="ECO:0000256" key="1">
    <source>
        <dbReference type="ARBA" id="ARBA00004496"/>
    </source>
</evidence>
<dbReference type="InterPro" id="IPR053926">
    <property type="entry name" value="RecX_HTH_1st"/>
</dbReference>
<dbReference type="Pfam" id="PF21982">
    <property type="entry name" value="RecX_HTH1"/>
    <property type="match status" value="1"/>
</dbReference>
<dbReference type="InterPro" id="IPR003783">
    <property type="entry name" value="Regulatory_RecX"/>
</dbReference>
<comment type="similarity">
    <text evidence="2 5">Belongs to the RecX family.</text>
</comment>
<evidence type="ECO:0000256" key="5">
    <source>
        <dbReference type="HAMAP-Rule" id="MF_01114"/>
    </source>
</evidence>
<comment type="function">
    <text evidence="5">Modulates RecA activity.</text>
</comment>
<comment type="caution">
    <text evidence="9">The sequence shown here is derived from an EMBL/GenBank/DDBJ whole genome shotgun (WGS) entry which is preliminary data.</text>
</comment>
<reference evidence="9 10" key="1">
    <citation type="submission" date="2018-05" db="EMBL/GenBank/DDBJ databases">
        <title>Genomic Encyclopedia of Type Strains, Phase IV (KMG-IV): sequencing the most valuable type-strain genomes for metagenomic binning, comparative biology and taxonomic classification.</title>
        <authorList>
            <person name="Goeker M."/>
        </authorList>
    </citation>
    <scope>NUCLEOTIDE SEQUENCE [LARGE SCALE GENOMIC DNA]</scope>
    <source>
        <strain evidence="9 10">DSM 22999</strain>
    </source>
</reference>
<dbReference type="Proteomes" id="UP000245909">
    <property type="component" value="Unassembled WGS sequence"/>
</dbReference>
<evidence type="ECO:0000256" key="2">
    <source>
        <dbReference type="ARBA" id="ARBA00009695"/>
    </source>
</evidence>
<name>A0A2U0SLB8_9PAST</name>
<dbReference type="GO" id="GO:0006282">
    <property type="term" value="P:regulation of DNA repair"/>
    <property type="evidence" value="ECO:0007669"/>
    <property type="project" value="UniProtKB-UniRule"/>
</dbReference>
<dbReference type="Pfam" id="PF21981">
    <property type="entry name" value="RecX_HTH3"/>
    <property type="match status" value="1"/>
</dbReference>
<protein>
    <recommendedName>
        <fullName evidence="3 5">Regulatory protein RecX</fullName>
    </recommendedName>
</protein>
<dbReference type="Pfam" id="PF02631">
    <property type="entry name" value="RecX_HTH2"/>
    <property type="match status" value="1"/>
</dbReference>
<feature type="domain" description="RecX second three-helical" evidence="6">
    <location>
        <begin position="60"/>
        <end position="101"/>
    </location>
</feature>
<dbReference type="PANTHER" id="PTHR33602">
    <property type="entry name" value="REGULATORY PROTEIN RECX FAMILY PROTEIN"/>
    <property type="match status" value="1"/>
</dbReference>
<evidence type="ECO:0000259" key="7">
    <source>
        <dbReference type="Pfam" id="PF21981"/>
    </source>
</evidence>
<feature type="domain" description="RecX first three-helical" evidence="8">
    <location>
        <begin position="14"/>
        <end position="53"/>
    </location>
</feature>
<feature type="domain" description="RecX third three-helical" evidence="7">
    <location>
        <begin position="110"/>
        <end position="148"/>
    </location>
</feature>
<evidence type="ECO:0000313" key="9">
    <source>
        <dbReference type="EMBL" id="PVX32138.1"/>
    </source>
</evidence>
<organism evidence="9 10">
    <name type="scientific">Alitibacter langaaensis DSM 22999</name>
    <dbReference type="NCBI Taxonomy" id="1122935"/>
    <lineage>
        <taxon>Bacteria</taxon>
        <taxon>Pseudomonadati</taxon>
        <taxon>Pseudomonadota</taxon>
        <taxon>Gammaproteobacteria</taxon>
        <taxon>Pasteurellales</taxon>
        <taxon>Pasteurellaceae</taxon>
        <taxon>Alitibacter</taxon>
    </lineage>
</organism>
<dbReference type="InterPro" id="IPR053924">
    <property type="entry name" value="RecX_HTH_2nd"/>
</dbReference>
<dbReference type="InterPro" id="IPR053925">
    <property type="entry name" value="RecX_HTH_3rd"/>
</dbReference>
<dbReference type="HAMAP" id="MF_01114">
    <property type="entry name" value="RecX"/>
    <property type="match status" value="1"/>
</dbReference>
<evidence type="ECO:0000259" key="8">
    <source>
        <dbReference type="Pfam" id="PF21982"/>
    </source>
</evidence>
<dbReference type="InterPro" id="IPR036388">
    <property type="entry name" value="WH-like_DNA-bd_sf"/>
</dbReference>